<evidence type="ECO:0000313" key="2">
    <source>
        <dbReference type="Proteomes" id="UP000294588"/>
    </source>
</evidence>
<evidence type="ECO:0000313" key="1">
    <source>
        <dbReference type="EMBL" id="TDF74693.1"/>
    </source>
</evidence>
<keyword evidence="2" id="KW-1185">Reference proteome</keyword>
<accession>A0AC61QL81</accession>
<gene>
    <name evidence="1" type="ORF">E0946_01000</name>
</gene>
<comment type="caution">
    <text evidence="1">The sequence shown here is derived from an EMBL/GenBank/DDBJ whole genome shotgun (WGS) entry which is preliminary data.</text>
</comment>
<protein>
    <submittedName>
        <fullName evidence="1">Uncharacterized protein</fullName>
    </submittedName>
</protein>
<proteinExistence type="predicted"/>
<organism evidence="1 2">
    <name type="scientific">Candidatus Syntrophosphaera thermopropionivorans</name>
    <dbReference type="NCBI Taxonomy" id="2593015"/>
    <lineage>
        <taxon>Bacteria</taxon>
        <taxon>Pseudomonadati</taxon>
        <taxon>Candidatus Cloacimonadota</taxon>
        <taxon>Candidatus Cloacimonadia</taxon>
        <taxon>Candidatus Cloacimonadales</taxon>
        <taxon>Candidatus Cloacimonadaceae</taxon>
        <taxon>Candidatus Syntrophosphaera</taxon>
    </lineage>
</organism>
<dbReference type="EMBL" id="SMOG01000001">
    <property type="protein sequence ID" value="TDF74693.1"/>
    <property type="molecule type" value="Genomic_DNA"/>
</dbReference>
<sequence>MDNEFWEVVAEELKRLLQGDFSSHKDFPYFYTKYSYPIASPLDGLPILPQTIPEVLLKWAQMDSESQWNPEDFLFLDLETTGLGRNQTFAFLIGLGYYEEDQLVVEQIFLPVPEAEVNSFDRLAELLSRKAVLITFNGKTFDIPILESRLLYNRIWLNLREKEHIDLLQLARRLWKNKLPSCALETLEFYLMGKIREEEWDIDSELIPQTYFQYLQTGEPEALKKVFIHNQLDILHTAALFTLICDSIDYPPVAGYDQRIDYYALAQLYLRQGDKDKAKYILSDLLNQNYLTGDVACALGILCKQEGNIIGAERYFAIATDLFHPDGMLEYAKLLERRKAYAQALEVALKLLHWNLSRPLVNSKRILELEKRVKRLQRKIGD</sequence>
<reference evidence="1" key="1">
    <citation type="submission" date="2019-03" db="EMBL/GenBank/DDBJ databases">
        <title>Candidatus Syntrophosphaera thermopropionivorans: a novel player in syntrophic propionate oxidation during anaerobic digestion.</title>
        <authorList>
            <person name="Dyksma S."/>
        </authorList>
    </citation>
    <scope>NUCLEOTIDE SEQUENCE</scope>
    <source>
        <strain evidence="1">W5</strain>
    </source>
</reference>
<name>A0AC61QL81_9BACT</name>
<dbReference type="Proteomes" id="UP000294588">
    <property type="component" value="Unassembled WGS sequence"/>
</dbReference>